<dbReference type="GO" id="GO:0005759">
    <property type="term" value="C:mitochondrial matrix"/>
    <property type="evidence" value="ECO:0007669"/>
    <property type="project" value="UniProtKB-SubCell"/>
</dbReference>
<dbReference type="PANTHER" id="PTHR23359">
    <property type="entry name" value="NUCLEOTIDE KINASE"/>
    <property type="match status" value="1"/>
</dbReference>
<protein>
    <recommendedName>
        <fullName evidence="7">GTP:AMP phosphotransferase, mitochondrial</fullName>
        <ecNumber evidence="7">2.7.4.10</ecNumber>
    </recommendedName>
    <alternativeName>
        <fullName evidence="7">Adenylate kinase 3</fullName>
        <shortName evidence="7">AK 3</shortName>
    </alternativeName>
</protein>
<evidence type="ECO:0000256" key="4">
    <source>
        <dbReference type="ARBA" id="ARBA00022777"/>
    </source>
</evidence>
<dbReference type="PROSITE" id="PS00113">
    <property type="entry name" value="ADENYLATE_KINASE"/>
    <property type="match status" value="1"/>
</dbReference>
<dbReference type="NCBIfam" id="TIGR01351">
    <property type="entry name" value="adk"/>
    <property type="match status" value="1"/>
</dbReference>
<accession>A0A0K8TFN3</accession>
<dbReference type="GO" id="GO:0005525">
    <property type="term" value="F:GTP binding"/>
    <property type="evidence" value="ECO:0007669"/>
    <property type="project" value="UniProtKB-KW"/>
</dbReference>
<dbReference type="GO" id="GO:0046041">
    <property type="term" value="P:ITP metabolic process"/>
    <property type="evidence" value="ECO:0007669"/>
    <property type="project" value="UniProtKB-UniRule"/>
</dbReference>
<keyword evidence="6 7" id="KW-0342">GTP-binding</keyword>
<dbReference type="HAMAP" id="MF_00235">
    <property type="entry name" value="Adenylate_kinase_Adk"/>
    <property type="match status" value="1"/>
</dbReference>
<keyword evidence="4 7" id="KW-0418">Kinase</keyword>
<gene>
    <name evidence="11" type="primary">AK3_3</name>
    <name evidence="7" type="synonym">Adk3</name>
    <name evidence="10" type="synonym">AK3_2</name>
    <name evidence="12" type="synonym">AK3_4</name>
    <name evidence="12" type="ORF">g.90414</name>
    <name evidence="10" type="ORF">g.90416</name>
    <name evidence="11" type="ORF">g.90419</name>
</gene>
<feature type="region of interest" description="NMPbind" evidence="7">
    <location>
        <begin position="34"/>
        <end position="63"/>
    </location>
</feature>
<dbReference type="InterPro" id="IPR007862">
    <property type="entry name" value="Adenylate_kinase_lid-dom"/>
</dbReference>
<dbReference type="GO" id="GO:0046039">
    <property type="term" value="P:GTP metabolic process"/>
    <property type="evidence" value="ECO:0007669"/>
    <property type="project" value="UniProtKB-UniRule"/>
</dbReference>
<dbReference type="InterPro" id="IPR028586">
    <property type="entry name" value="AK3/Ak4_mitochondrial"/>
</dbReference>
<dbReference type="EC" id="2.7.4.10" evidence="7"/>
<dbReference type="InterPro" id="IPR006259">
    <property type="entry name" value="Adenyl_kin_sub"/>
</dbReference>
<keyword evidence="2 7" id="KW-0808">Transferase</keyword>
<evidence type="ECO:0000256" key="5">
    <source>
        <dbReference type="ARBA" id="ARBA00023128"/>
    </source>
</evidence>
<dbReference type="GO" id="GO:0004017">
    <property type="term" value="F:AMP kinase activity"/>
    <property type="evidence" value="ECO:0007669"/>
    <property type="project" value="InterPro"/>
</dbReference>
<dbReference type="EMBL" id="GBRD01004178">
    <property type="protein sequence ID" value="JAG61643.1"/>
    <property type="molecule type" value="Transcribed_RNA"/>
</dbReference>
<dbReference type="InterPro" id="IPR000850">
    <property type="entry name" value="Adenylat/UMP-CMP_kin"/>
</dbReference>
<reference evidence="9" key="1">
    <citation type="submission" date="2014-09" db="EMBL/GenBank/DDBJ databases">
        <authorList>
            <person name="Magalhaes I.L.F."/>
            <person name="Oliveira U."/>
            <person name="Santos F.R."/>
            <person name="Vidigal T.H.D.A."/>
            <person name="Brescovit A.D."/>
            <person name="Santos A.J."/>
        </authorList>
    </citation>
    <scope>NUCLEOTIDE SEQUENCE</scope>
</reference>
<comment type="domain">
    <text evidence="7">Consists of three domains, a large central CORE domain and two small peripheral domains, NMPbind and LID, which undergo movements during catalysis. The LID domain closes over the site of phosphoryl transfer upon GTP binding. Assembling and dissambling the active center during each catalytic cycle provides an effective means to prevent GTP hydrolysis.</text>
</comment>
<feature type="binding site" evidence="7">
    <location>
        <begin position="134"/>
        <end position="135"/>
    </location>
    <ligand>
        <name>GTP</name>
        <dbReference type="ChEBI" id="CHEBI:37565"/>
    </ligand>
</feature>
<dbReference type="Pfam" id="PF05191">
    <property type="entry name" value="ADK_lid"/>
    <property type="match status" value="1"/>
</dbReference>
<dbReference type="GO" id="GO:0005524">
    <property type="term" value="F:ATP binding"/>
    <property type="evidence" value="ECO:0007669"/>
    <property type="project" value="InterPro"/>
</dbReference>
<keyword evidence="3 7" id="KW-0547">Nucleotide-binding</keyword>
<dbReference type="GO" id="GO:0006172">
    <property type="term" value="P:ADP biosynthetic process"/>
    <property type="evidence" value="ECO:0007669"/>
    <property type="project" value="UniProtKB-UniRule"/>
</dbReference>
<dbReference type="EMBL" id="GDHC01019214">
    <property type="protein sequence ID" value="JAP99414.1"/>
    <property type="molecule type" value="Transcribed_RNA"/>
</dbReference>
<proteinExistence type="inferred from homology"/>
<dbReference type="EMBL" id="GBRD01001423">
    <property type="protein sequence ID" value="JAG64398.1"/>
    <property type="molecule type" value="Transcribed_RNA"/>
</dbReference>
<feature type="binding site" evidence="7">
    <location>
        <position position="40"/>
    </location>
    <ligand>
        <name>AMP</name>
        <dbReference type="ChEBI" id="CHEBI:456215"/>
    </ligand>
</feature>
<dbReference type="GO" id="GO:0046899">
    <property type="term" value="F:nucleoside triphosphate adenylate kinase activity"/>
    <property type="evidence" value="ECO:0007669"/>
    <property type="project" value="UniProtKB-UniRule"/>
</dbReference>
<dbReference type="SUPFAM" id="SSF52540">
    <property type="entry name" value="P-loop containing nucleoside triphosphate hydrolases"/>
    <property type="match status" value="1"/>
</dbReference>
<evidence type="ECO:0000256" key="2">
    <source>
        <dbReference type="ARBA" id="ARBA00022679"/>
    </source>
</evidence>
<feature type="domain" description="Adenylate kinase active site lid" evidence="8">
    <location>
        <begin position="125"/>
        <end position="160"/>
    </location>
</feature>
<feature type="binding site" evidence="7">
    <location>
        <position position="95"/>
    </location>
    <ligand>
        <name>AMP</name>
        <dbReference type="ChEBI" id="CHEBI:456215"/>
    </ligand>
</feature>
<dbReference type="CDD" id="cd01428">
    <property type="entry name" value="ADK"/>
    <property type="match status" value="1"/>
</dbReference>
<name>A0A0K8TFN3_LYGHE</name>
<dbReference type="EMBL" id="GBRD01001420">
    <property type="protein sequence ID" value="JAG64401.1"/>
    <property type="molecule type" value="Transcribed_RNA"/>
</dbReference>
<feature type="binding site" evidence="7">
    <location>
        <position position="35"/>
    </location>
    <ligand>
        <name>AMP</name>
        <dbReference type="ChEBI" id="CHEBI:456215"/>
    </ligand>
</feature>
<comment type="similarity">
    <text evidence="7">Belongs to the adenylate kinase family. AK3 subfamily.</text>
</comment>
<evidence type="ECO:0000313" key="11">
    <source>
        <dbReference type="EMBL" id="JAQ09181.1"/>
    </source>
</evidence>
<organism evidence="9">
    <name type="scientific">Lygus hesperus</name>
    <name type="common">Western plant bug</name>
    <dbReference type="NCBI Taxonomy" id="30085"/>
    <lineage>
        <taxon>Eukaryota</taxon>
        <taxon>Metazoa</taxon>
        <taxon>Ecdysozoa</taxon>
        <taxon>Arthropoda</taxon>
        <taxon>Hexapoda</taxon>
        <taxon>Insecta</taxon>
        <taxon>Pterygota</taxon>
        <taxon>Neoptera</taxon>
        <taxon>Paraneoptera</taxon>
        <taxon>Hemiptera</taxon>
        <taxon>Heteroptera</taxon>
        <taxon>Panheteroptera</taxon>
        <taxon>Cimicomorpha</taxon>
        <taxon>Miridae</taxon>
        <taxon>Mirini</taxon>
        <taxon>Lygus</taxon>
    </lineage>
</organism>
<dbReference type="EMBL" id="GDHC01002882">
    <property type="protein sequence ID" value="JAQ15747.1"/>
    <property type="molecule type" value="Transcribed_RNA"/>
</dbReference>
<sequence>MIKNFRAVILGAPGSGKGTISSRIVRKFEMKHISSGDLLRLNIQLKTPLGLSAEHFMNKGQLVPDEVMIGLILKEIAKCKTGSWLLDGFPRTKKQAEILFDKAPVDSALNLIVPFDVIVDRIQKRWIHLPSGRVYNVDFNAPKVPGIDDVTGEKLVQRDDDTPTAVMKRLDVYSKTLGPVIEFYKVKGILEEFTGKTSDEIWPMVFKYLSSRMTPISQDVKI</sequence>
<dbReference type="InterPro" id="IPR027417">
    <property type="entry name" value="P-loop_NTPase"/>
</dbReference>
<feature type="binding site" evidence="7">
    <location>
        <position position="125"/>
    </location>
    <ligand>
        <name>GTP</name>
        <dbReference type="ChEBI" id="CHEBI:37565"/>
    </ligand>
</feature>
<evidence type="ECO:0000313" key="12">
    <source>
        <dbReference type="EMBL" id="JAQ15747.1"/>
    </source>
</evidence>
<dbReference type="Gene3D" id="3.40.50.300">
    <property type="entry name" value="P-loop containing nucleotide triphosphate hydrolases"/>
    <property type="match status" value="1"/>
</dbReference>
<evidence type="ECO:0000313" key="10">
    <source>
        <dbReference type="EMBL" id="JAP99414.1"/>
    </source>
</evidence>
<evidence type="ECO:0000256" key="1">
    <source>
        <dbReference type="ARBA" id="ARBA00004305"/>
    </source>
</evidence>
<dbReference type="Pfam" id="PF00406">
    <property type="entry name" value="ADK"/>
    <property type="match status" value="1"/>
</dbReference>
<feature type="binding site" evidence="7">
    <location>
        <position position="169"/>
    </location>
    <ligand>
        <name>AMP</name>
        <dbReference type="ChEBI" id="CHEBI:456215"/>
    </ligand>
</feature>
<evidence type="ECO:0000256" key="6">
    <source>
        <dbReference type="ARBA" id="ARBA00023134"/>
    </source>
</evidence>
<comment type="catalytic activity">
    <reaction evidence="7">
        <text>a ribonucleoside 5'-triphosphate + AMP = a ribonucleoside 5'-diphosphate + ADP</text>
        <dbReference type="Rhea" id="RHEA:13749"/>
        <dbReference type="ChEBI" id="CHEBI:57930"/>
        <dbReference type="ChEBI" id="CHEBI:61557"/>
        <dbReference type="ChEBI" id="CHEBI:456215"/>
        <dbReference type="ChEBI" id="CHEBI:456216"/>
        <dbReference type="EC" id="2.7.4.10"/>
    </reaction>
</comment>
<feature type="binding site" evidence="7">
    <location>
        <position position="198"/>
    </location>
    <ligand>
        <name>GTP</name>
        <dbReference type="ChEBI" id="CHEBI:37565"/>
    </ligand>
</feature>
<feature type="binding site" evidence="7">
    <location>
        <begin position="14"/>
        <end position="19"/>
    </location>
    <ligand>
        <name>GTP</name>
        <dbReference type="ChEBI" id="CHEBI:37565"/>
    </ligand>
</feature>
<feature type="binding site" evidence="7">
    <location>
        <begin position="61"/>
        <end position="63"/>
    </location>
    <ligand>
        <name>AMP</name>
        <dbReference type="ChEBI" id="CHEBI:456215"/>
    </ligand>
</feature>
<dbReference type="EMBL" id="GDHC01009448">
    <property type="protein sequence ID" value="JAQ09181.1"/>
    <property type="molecule type" value="Transcribed_RNA"/>
</dbReference>
<reference evidence="10" key="2">
    <citation type="journal article" date="2016" name="Gigascience">
        <title>De novo construction of an expanded transcriptome assembly for the western tarnished plant bug, Lygus hesperus.</title>
        <authorList>
            <person name="Tassone E.E."/>
            <person name="Geib S.M."/>
            <person name="Hall B."/>
            <person name="Fabrick J.A."/>
            <person name="Brent C.S."/>
            <person name="Hull J.J."/>
        </authorList>
    </citation>
    <scope>NUCLEOTIDE SEQUENCE</scope>
</reference>
<evidence type="ECO:0000313" key="9">
    <source>
        <dbReference type="EMBL" id="JAG64398.1"/>
    </source>
</evidence>
<feature type="binding site" evidence="7">
    <location>
        <begin position="88"/>
        <end position="91"/>
    </location>
    <ligand>
        <name>AMP</name>
        <dbReference type="ChEBI" id="CHEBI:456215"/>
    </ligand>
</feature>
<dbReference type="GO" id="GO:0046033">
    <property type="term" value="P:AMP metabolic process"/>
    <property type="evidence" value="ECO:0007669"/>
    <property type="project" value="UniProtKB-UniRule"/>
</dbReference>
<dbReference type="HAMAP" id="MF_03169">
    <property type="entry name" value="Adenylate_kinase_AK3"/>
    <property type="match status" value="1"/>
</dbReference>
<dbReference type="FunFam" id="3.40.50.300:FF:000106">
    <property type="entry name" value="Adenylate kinase mitochondrial"/>
    <property type="match status" value="1"/>
</dbReference>
<comment type="function">
    <text evidence="7">Involved in maintaining the homeostasis of cellular nucleotides by catalyzing the interconversion of nucleoside phosphates. Has GTP:AMP phosphotransferase and ITP:AMP phosphotransferase activities.</text>
</comment>
<evidence type="ECO:0000256" key="7">
    <source>
        <dbReference type="HAMAP-Rule" id="MF_03169"/>
    </source>
</evidence>
<dbReference type="PRINTS" id="PR00094">
    <property type="entry name" value="ADENYLTKNASE"/>
</dbReference>
<evidence type="ECO:0000259" key="8">
    <source>
        <dbReference type="Pfam" id="PF05191"/>
    </source>
</evidence>
<dbReference type="InterPro" id="IPR033690">
    <property type="entry name" value="Adenylat_kinase_CS"/>
</dbReference>
<comment type="subcellular location">
    <subcellularLocation>
        <location evidence="1 7">Mitochondrion matrix</location>
    </subcellularLocation>
</comment>
<dbReference type="AlphaFoldDB" id="A0A0K8TFN3"/>
<evidence type="ECO:0000256" key="3">
    <source>
        <dbReference type="ARBA" id="ARBA00022741"/>
    </source>
</evidence>
<feature type="binding site" evidence="7">
    <location>
        <position position="158"/>
    </location>
    <ligand>
        <name>AMP</name>
        <dbReference type="ChEBI" id="CHEBI:456215"/>
    </ligand>
</feature>
<feature type="region of interest" description="LID" evidence="7">
    <location>
        <begin position="124"/>
        <end position="161"/>
    </location>
</feature>
<comment type="subunit">
    <text evidence="7">Monomer.</text>
</comment>
<keyword evidence="5 7" id="KW-0496">Mitochondrion</keyword>